<dbReference type="EMBL" id="DVIQ01000073">
    <property type="protein sequence ID" value="HIS32257.1"/>
    <property type="molecule type" value="Genomic_DNA"/>
</dbReference>
<accession>A0A9D1EUD2</accession>
<reference evidence="2" key="2">
    <citation type="journal article" date="2021" name="PeerJ">
        <title>Extensive microbial diversity within the chicken gut microbiome revealed by metagenomics and culture.</title>
        <authorList>
            <person name="Gilroy R."/>
            <person name="Ravi A."/>
            <person name="Getino M."/>
            <person name="Pursley I."/>
            <person name="Horton D.L."/>
            <person name="Alikhan N.F."/>
            <person name="Baker D."/>
            <person name="Gharbi K."/>
            <person name="Hall N."/>
            <person name="Watson M."/>
            <person name="Adriaenssens E.M."/>
            <person name="Foster-Nyarko E."/>
            <person name="Jarju S."/>
            <person name="Secka A."/>
            <person name="Antonio M."/>
            <person name="Oren A."/>
            <person name="Chaudhuri R.R."/>
            <person name="La Ragione R."/>
            <person name="Hildebrand F."/>
            <person name="Pallen M.J."/>
        </authorList>
    </citation>
    <scope>NUCLEOTIDE SEQUENCE</scope>
    <source>
        <strain evidence="2">CHK190-19873</strain>
    </source>
</reference>
<proteinExistence type="predicted"/>
<evidence type="ECO:0000313" key="3">
    <source>
        <dbReference type="Proteomes" id="UP000823935"/>
    </source>
</evidence>
<gene>
    <name evidence="2" type="ORF">IAB44_12050</name>
</gene>
<organism evidence="2 3">
    <name type="scientific">Candidatus Limivivens intestinipullorum</name>
    <dbReference type="NCBI Taxonomy" id="2840858"/>
    <lineage>
        <taxon>Bacteria</taxon>
        <taxon>Bacillati</taxon>
        <taxon>Bacillota</taxon>
        <taxon>Clostridia</taxon>
        <taxon>Lachnospirales</taxon>
        <taxon>Lachnospiraceae</taxon>
        <taxon>Lachnospiraceae incertae sedis</taxon>
        <taxon>Candidatus Limivivens</taxon>
    </lineage>
</organism>
<reference evidence="2" key="1">
    <citation type="submission" date="2020-10" db="EMBL/GenBank/DDBJ databases">
        <authorList>
            <person name="Gilroy R."/>
        </authorList>
    </citation>
    <scope>NUCLEOTIDE SEQUENCE</scope>
    <source>
        <strain evidence="2">CHK190-19873</strain>
    </source>
</reference>
<feature type="region of interest" description="Disordered" evidence="1">
    <location>
        <begin position="50"/>
        <end position="83"/>
    </location>
</feature>
<name>A0A9D1EUD2_9FIRM</name>
<evidence type="ECO:0000313" key="2">
    <source>
        <dbReference type="EMBL" id="HIS32257.1"/>
    </source>
</evidence>
<evidence type="ECO:0008006" key="4">
    <source>
        <dbReference type="Google" id="ProtNLM"/>
    </source>
</evidence>
<comment type="caution">
    <text evidence="2">The sequence shown here is derived from an EMBL/GenBank/DDBJ whole genome shotgun (WGS) entry which is preliminary data.</text>
</comment>
<evidence type="ECO:0000256" key="1">
    <source>
        <dbReference type="SAM" id="MobiDB-lite"/>
    </source>
</evidence>
<sequence>MKKIRVICGGCGISYVDKNKVKRHMLKTAEDGVFACDDKQAARLVDLGVAEYAEEKKPPKQQINTSDPEDDDQPPQLNAADPE</sequence>
<protein>
    <recommendedName>
        <fullName evidence="4">C2H2-type domain-containing protein</fullName>
    </recommendedName>
</protein>
<dbReference type="AlphaFoldDB" id="A0A9D1EUD2"/>
<dbReference type="Proteomes" id="UP000823935">
    <property type="component" value="Unassembled WGS sequence"/>
</dbReference>